<comment type="similarity">
    <text evidence="1">Belongs to the bacterial solute-binding protein 5 family.</text>
</comment>
<keyword evidence="2" id="KW-0813">Transport</keyword>
<dbReference type="CDD" id="cd08513">
    <property type="entry name" value="PBP2_thermophilic_Hb8_like"/>
    <property type="match status" value="1"/>
</dbReference>
<dbReference type="OrthoDB" id="9796817at2"/>
<dbReference type="InterPro" id="IPR030678">
    <property type="entry name" value="Peptide/Ni-bd"/>
</dbReference>
<evidence type="ECO:0000313" key="6">
    <source>
        <dbReference type="Proteomes" id="UP000264141"/>
    </source>
</evidence>
<dbReference type="EMBL" id="DPBP01000003">
    <property type="protein sequence ID" value="HCE16357.1"/>
    <property type="molecule type" value="Genomic_DNA"/>
</dbReference>
<dbReference type="PIRSF" id="PIRSF002741">
    <property type="entry name" value="MppA"/>
    <property type="match status" value="1"/>
</dbReference>
<dbReference type="STRING" id="229919.GCA_001050195_00520"/>
<reference evidence="5 6" key="1">
    <citation type="journal article" date="2018" name="Nat. Biotechnol.">
        <title>A standardized bacterial taxonomy based on genome phylogeny substantially revises the tree of life.</title>
        <authorList>
            <person name="Parks D.H."/>
            <person name="Chuvochina M."/>
            <person name="Waite D.W."/>
            <person name="Rinke C."/>
            <person name="Skarshewski A."/>
            <person name="Chaumeil P.A."/>
            <person name="Hugenholtz P."/>
        </authorList>
    </citation>
    <scope>NUCLEOTIDE SEQUENCE [LARGE SCALE GENOMIC DNA]</scope>
    <source>
        <strain evidence="5">UBA8781</strain>
    </source>
</reference>
<dbReference type="Gene3D" id="3.90.76.10">
    <property type="entry name" value="Dipeptide-binding Protein, Domain 1"/>
    <property type="match status" value="1"/>
</dbReference>
<sequence length="568" mass="63726">MRKLRWQLLIIFLTGLVVGILLLGEQPQTQTLPQSTPEPVRGGVYTEALTGSLMRLNPLLAHLNPPDRDVTRLIFNGLVRFDSRGNPQPDLAEEWGVSADGTLYNVTLREGIRWHDGKPLTAADVLFTLDLIRNGGDLIPADLQAFWKGIEAVQLSDRVIQFRLPEAFAPFLDYLTFGVLPQHLLGGKSMEQIANDDFNLKPVGSGPYQFSRLIVENGQITGVALSVNPEYYLAKPFLEEVVFLYFPDASSAWKAYLDGRVQGLSDVPVSILPEVLSEEGLSLYTARLPKLTLVFFNLENPEVKFFQEKAVRRALGMAINRQGLIDQQMQGQAIRADGPILPGTWAYYDKITGVPYDPSGAKDLLKSAGYTLAGEQDVTLSKDGVYLKFSLVYPDDDLHRRLAEALQASWATLGVDVSIEPLAYDQLVTDRLVPRAYQAALVDLDLMRSPDPDPYPFWDQAQANAEGQNYSQWNNRMASEYLEQARTTVDRDERARFYRNFQVVFNEELPALPLFYSVYNYAVSNEIQGIRIGPLFDPSDRFANIGEWFLAGRQPRNPTVLPTFTLTP</sequence>
<dbReference type="SUPFAM" id="SSF53850">
    <property type="entry name" value="Periplasmic binding protein-like II"/>
    <property type="match status" value="1"/>
</dbReference>
<dbReference type="InterPro" id="IPR000914">
    <property type="entry name" value="SBP_5_dom"/>
</dbReference>
<dbReference type="GO" id="GO:0015833">
    <property type="term" value="P:peptide transport"/>
    <property type="evidence" value="ECO:0007669"/>
    <property type="project" value="TreeGrafter"/>
</dbReference>
<comment type="caution">
    <text evidence="5">The sequence shown here is derived from an EMBL/GenBank/DDBJ whole genome shotgun (WGS) entry which is preliminary data.</text>
</comment>
<evidence type="ECO:0000256" key="2">
    <source>
        <dbReference type="ARBA" id="ARBA00022448"/>
    </source>
</evidence>
<organism evidence="5 6">
    <name type="scientific">Anaerolinea thermolimosa</name>
    <dbReference type="NCBI Taxonomy" id="229919"/>
    <lineage>
        <taxon>Bacteria</taxon>
        <taxon>Bacillati</taxon>
        <taxon>Chloroflexota</taxon>
        <taxon>Anaerolineae</taxon>
        <taxon>Anaerolineales</taxon>
        <taxon>Anaerolineaceae</taxon>
        <taxon>Anaerolinea</taxon>
    </lineage>
</organism>
<dbReference type="AlphaFoldDB" id="A0A3D1JDM8"/>
<evidence type="ECO:0000256" key="1">
    <source>
        <dbReference type="ARBA" id="ARBA00005695"/>
    </source>
</evidence>
<dbReference type="Gene3D" id="3.40.190.10">
    <property type="entry name" value="Periplasmic binding protein-like II"/>
    <property type="match status" value="1"/>
</dbReference>
<dbReference type="InterPro" id="IPR039424">
    <property type="entry name" value="SBP_5"/>
</dbReference>
<evidence type="ECO:0000259" key="4">
    <source>
        <dbReference type="Pfam" id="PF00496"/>
    </source>
</evidence>
<dbReference type="Pfam" id="PF00496">
    <property type="entry name" value="SBP_bac_5"/>
    <property type="match status" value="1"/>
</dbReference>
<keyword evidence="3" id="KW-0732">Signal</keyword>
<name>A0A3D1JDM8_9CHLR</name>
<dbReference type="RefSeq" id="WP_062189464.1">
    <property type="nucleotide sequence ID" value="NZ_DF967965.1"/>
</dbReference>
<dbReference type="GO" id="GO:0042597">
    <property type="term" value="C:periplasmic space"/>
    <property type="evidence" value="ECO:0007669"/>
    <property type="project" value="UniProtKB-ARBA"/>
</dbReference>
<dbReference type="PANTHER" id="PTHR30290">
    <property type="entry name" value="PERIPLASMIC BINDING COMPONENT OF ABC TRANSPORTER"/>
    <property type="match status" value="1"/>
</dbReference>
<evidence type="ECO:0000256" key="3">
    <source>
        <dbReference type="ARBA" id="ARBA00022729"/>
    </source>
</evidence>
<dbReference type="GO" id="GO:1904680">
    <property type="term" value="F:peptide transmembrane transporter activity"/>
    <property type="evidence" value="ECO:0007669"/>
    <property type="project" value="TreeGrafter"/>
</dbReference>
<dbReference type="PANTHER" id="PTHR30290:SF9">
    <property type="entry name" value="OLIGOPEPTIDE-BINDING PROTEIN APPA"/>
    <property type="match status" value="1"/>
</dbReference>
<evidence type="ECO:0000313" key="5">
    <source>
        <dbReference type="EMBL" id="HCE16357.1"/>
    </source>
</evidence>
<proteinExistence type="inferred from homology"/>
<accession>A0A3D1JDM8</accession>
<dbReference type="Proteomes" id="UP000264141">
    <property type="component" value="Unassembled WGS sequence"/>
</dbReference>
<feature type="domain" description="Solute-binding protein family 5" evidence="4">
    <location>
        <begin position="87"/>
        <end position="457"/>
    </location>
</feature>
<gene>
    <name evidence="5" type="ORF">DEQ80_00720</name>
</gene>
<dbReference type="GO" id="GO:0043190">
    <property type="term" value="C:ATP-binding cassette (ABC) transporter complex"/>
    <property type="evidence" value="ECO:0007669"/>
    <property type="project" value="InterPro"/>
</dbReference>
<protein>
    <submittedName>
        <fullName evidence="5">Peptide ABC transporter substrate-binding protein</fullName>
    </submittedName>
</protein>
<dbReference type="Gene3D" id="3.10.105.10">
    <property type="entry name" value="Dipeptide-binding Protein, Domain 3"/>
    <property type="match status" value="1"/>
</dbReference>